<dbReference type="InterPro" id="IPR004358">
    <property type="entry name" value="Sig_transdc_His_kin-like_C"/>
</dbReference>
<keyword evidence="3 4" id="KW-0597">Phosphoprotein</keyword>
<evidence type="ECO:0000256" key="2">
    <source>
        <dbReference type="ARBA" id="ARBA00012438"/>
    </source>
</evidence>
<dbReference type="InterPro" id="IPR001789">
    <property type="entry name" value="Sig_transdc_resp-reg_receiver"/>
</dbReference>
<proteinExistence type="predicted"/>
<organism evidence="7 8">
    <name type="scientific">Archangium gephyra</name>
    <dbReference type="NCBI Taxonomy" id="48"/>
    <lineage>
        <taxon>Bacteria</taxon>
        <taxon>Pseudomonadati</taxon>
        <taxon>Myxococcota</taxon>
        <taxon>Myxococcia</taxon>
        <taxon>Myxococcales</taxon>
        <taxon>Cystobacterineae</taxon>
        <taxon>Archangiaceae</taxon>
        <taxon>Archangium</taxon>
    </lineage>
</organism>
<dbReference type="GO" id="GO:0000155">
    <property type="term" value="F:phosphorelay sensor kinase activity"/>
    <property type="evidence" value="ECO:0007669"/>
    <property type="project" value="InterPro"/>
</dbReference>
<dbReference type="Pfam" id="PF00072">
    <property type="entry name" value="Response_reg"/>
    <property type="match status" value="1"/>
</dbReference>
<evidence type="ECO:0000313" key="8">
    <source>
        <dbReference type="Proteomes" id="UP000249061"/>
    </source>
</evidence>
<feature type="domain" description="Histidine kinase" evidence="5">
    <location>
        <begin position="170"/>
        <end position="387"/>
    </location>
</feature>
<dbReference type="Pfam" id="PF00512">
    <property type="entry name" value="HisKA"/>
    <property type="match status" value="1"/>
</dbReference>
<dbReference type="SUPFAM" id="SSF55874">
    <property type="entry name" value="ATPase domain of HSP90 chaperone/DNA topoisomerase II/histidine kinase"/>
    <property type="match status" value="1"/>
</dbReference>
<evidence type="ECO:0000256" key="1">
    <source>
        <dbReference type="ARBA" id="ARBA00000085"/>
    </source>
</evidence>
<sequence>MSPQTAVTMHPAYSSSDSVVPEVRATVLIVDDDPLSRELSTRALMSAHDVLQADSVAAALDIIRNRHVDLVILDVMMPGTSGLDGCGAIKLQAGARYLPVLLLTALRSQEDRNLGLAAGADDFLSKPVDRRELQLRVATFARLAHQEQLIRRQVQQLNELSALKDDLVEMMVHDLRNPLTAVTSSLSLLKDSPSLQTHEDREDVDLALSATHRIARLLEELLQIRLLEEGKLVPQRTPVPLESVVRNAVDTLKPGATSRRIALEFVPPPNCDSTVWVDEPLIQRAIENLLSNALKYTRKSVDVWLDCTPLNVAVTVADRGPGIPEFLRPKLFSKFASVEAEHGQVRRGIGLGLYMVRLTTMAHGGKVDVEPREGGGSLFRLVLRRGA</sequence>
<dbReference type="Pfam" id="PF02518">
    <property type="entry name" value="HATPase_c"/>
    <property type="match status" value="1"/>
</dbReference>
<dbReference type="InterPro" id="IPR005467">
    <property type="entry name" value="His_kinase_dom"/>
</dbReference>
<dbReference type="Gene3D" id="3.40.50.2300">
    <property type="match status" value="1"/>
</dbReference>
<dbReference type="PANTHER" id="PTHR43547">
    <property type="entry name" value="TWO-COMPONENT HISTIDINE KINASE"/>
    <property type="match status" value="1"/>
</dbReference>
<accession>A0A2W5TDM8</accession>
<comment type="caution">
    <text evidence="7">The sequence shown here is derived from an EMBL/GenBank/DDBJ whole genome shotgun (WGS) entry which is preliminary data.</text>
</comment>
<feature type="modified residue" description="4-aspartylphosphate" evidence="4">
    <location>
        <position position="74"/>
    </location>
</feature>
<dbReference type="InterPro" id="IPR011006">
    <property type="entry name" value="CheY-like_superfamily"/>
</dbReference>
<dbReference type="EC" id="2.7.13.3" evidence="2"/>
<protein>
    <recommendedName>
        <fullName evidence="2">histidine kinase</fullName>
        <ecNumber evidence="2">2.7.13.3</ecNumber>
    </recommendedName>
</protein>
<dbReference type="SMART" id="SM00388">
    <property type="entry name" value="HisKA"/>
    <property type="match status" value="1"/>
</dbReference>
<dbReference type="PRINTS" id="PR00344">
    <property type="entry name" value="BCTRLSENSOR"/>
</dbReference>
<evidence type="ECO:0000313" key="7">
    <source>
        <dbReference type="EMBL" id="PZR13609.1"/>
    </source>
</evidence>
<dbReference type="InterPro" id="IPR036890">
    <property type="entry name" value="HATPase_C_sf"/>
</dbReference>
<dbReference type="AlphaFoldDB" id="A0A2W5TDM8"/>
<dbReference type="Gene3D" id="3.30.565.10">
    <property type="entry name" value="Histidine kinase-like ATPase, C-terminal domain"/>
    <property type="match status" value="1"/>
</dbReference>
<dbReference type="EMBL" id="QFQP01000009">
    <property type="protein sequence ID" value="PZR13609.1"/>
    <property type="molecule type" value="Genomic_DNA"/>
</dbReference>
<dbReference type="CDD" id="cd00075">
    <property type="entry name" value="HATPase"/>
    <property type="match status" value="1"/>
</dbReference>
<dbReference type="InterPro" id="IPR036097">
    <property type="entry name" value="HisK_dim/P_sf"/>
</dbReference>
<feature type="domain" description="Response regulatory" evidence="6">
    <location>
        <begin position="26"/>
        <end position="141"/>
    </location>
</feature>
<dbReference type="SUPFAM" id="SSF47384">
    <property type="entry name" value="Homodimeric domain of signal transducing histidine kinase"/>
    <property type="match status" value="1"/>
</dbReference>
<dbReference type="PROSITE" id="PS50109">
    <property type="entry name" value="HIS_KIN"/>
    <property type="match status" value="1"/>
</dbReference>
<evidence type="ECO:0000256" key="4">
    <source>
        <dbReference type="PROSITE-ProRule" id="PRU00169"/>
    </source>
</evidence>
<dbReference type="SMART" id="SM00387">
    <property type="entry name" value="HATPase_c"/>
    <property type="match status" value="1"/>
</dbReference>
<evidence type="ECO:0000256" key="3">
    <source>
        <dbReference type="ARBA" id="ARBA00022553"/>
    </source>
</evidence>
<dbReference type="PANTHER" id="PTHR43547:SF2">
    <property type="entry name" value="HYBRID SIGNAL TRANSDUCTION HISTIDINE KINASE C"/>
    <property type="match status" value="1"/>
</dbReference>
<dbReference type="Gene3D" id="1.10.287.130">
    <property type="match status" value="1"/>
</dbReference>
<name>A0A2W5TDM8_9BACT</name>
<dbReference type="InterPro" id="IPR003661">
    <property type="entry name" value="HisK_dim/P_dom"/>
</dbReference>
<comment type="catalytic activity">
    <reaction evidence="1">
        <text>ATP + protein L-histidine = ADP + protein N-phospho-L-histidine.</text>
        <dbReference type="EC" id="2.7.13.3"/>
    </reaction>
</comment>
<dbReference type="InterPro" id="IPR003594">
    <property type="entry name" value="HATPase_dom"/>
</dbReference>
<dbReference type="CDD" id="cd00082">
    <property type="entry name" value="HisKA"/>
    <property type="match status" value="1"/>
</dbReference>
<dbReference type="Proteomes" id="UP000249061">
    <property type="component" value="Unassembled WGS sequence"/>
</dbReference>
<dbReference type="SUPFAM" id="SSF52172">
    <property type="entry name" value="CheY-like"/>
    <property type="match status" value="1"/>
</dbReference>
<dbReference type="PROSITE" id="PS50110">
    <property type="entry name" value="RESPONSE_REGULATORY"/>
    <property type="match status" value="1"/>
</dbReference>
<reference evidence="7 8" key="1">
    <citation type="submission" date="2017-08" db="EMBL/GenBank/DDBJ databases">
        <title>Infants hospitalized years apart are colonized by the same room-sourced microbial strains.</title>
        <authorList>
            <person name="Brooks B."/>
            <person name="Olm M.R."/>
            <person name="Firek B.A."/>
            <person name="Baker R."/>
            <person name="Thomas B.C."/>
            <person name="Morowitz M.J."/>
            <person name="Banfield J.F."/>
        </authorList>
    </citation>
    <scope>NUCLEOTIDE SEQUENCE [LARGE SCALE GENOMIC DNA]</scope>
    <source>
        <strain evidence="7">S2_003_000_R2_14</strain>
    </source>
</reference>
<evidence type="ECO:0000259" key="5">
    <source>
        <dbReference type="PROSITE" id="PS50109"/>
    </source>
</evidence>
<evidence type="ECO:0000259" key="6">
    <source>
        <dbReference type="PROSITE" id="PS50110"/>
    </source>
</evidence>
<gene>
    <name evidence="7" type="ORF">DI536_12745</name>
</gene>
<dbReference type="SMART" id="SM00448">
    <property type="entry name" value="REC"/>
    <property type="match status" value="1"/>
</dbReference>